<proteinExistence type="predicted"/>
<feature type="transmembrane region" description="Helical" evidence="2">
    <location>
        <begin position="144"/>
        <end position="166"/>
    </location>
</feature>
<dbReference type="AlphaFoldDB" id="A0A9P4LBH0"/>
<evidence type="ECO:0000313" key="3">
    <source>
        <dbReference type="EMBL" id="KAF1849050.1"/>
    </source>
</evidence>
<gene>
    <name evidence="3" type="ORF">K460DRAFT_415486</name>
</gene>
<keyword evidence="2" id="KW-0472">Membrane</keyword>
<feature type="transmembrane region" description="Helical" evidence="2">
    <location>
        <begin position="38"/>
        <end position="61"/>
    </location>
</feature>
<dbReference type="EMBL" id="ML976615">
    <property type="protein sequence ID" value="KAF1849050.1"/>
    <property type="molecule type" value="Genomic_DNA"/>
</dbReference>
<evidence type="ECO:0000256" key="1">
    <source>
        <dbReference type="SAM" id="MobiDB-lite"/>
    </source>
</evidence>
<keyword evidence="2" id="KW-0812">Transmembrane</keyword>
<dbReference type="Proteomes" id="UP000800039">
    <property type="component" value="Unassembled WGS sequence"/>
</dbReference>
<accession>A0A9P4LBH0</accession>
<evidence type="ECO:0000256" key="2">
    <source>
        <dbReference type="SAM" id="Phobius"/>
    </source>
</evidence>
<dbReference type="OrthoDB" id="5322539at2759"/>
<dbReference type="PANTHER" id="PTHR35041">
    <property type="entry name" value="MEDIATOR OF RNA POLYMERASE II TRANSCRIPTION SUBUNIT 1"/>
    <property type="match status" value="1"/>
</dbReference>
<reference evidence="3" key="1">
    <citation type="submission" date="2020-01" db="EMBL/GenBank/DDBJ databases">
        <authorList>
            <consortium name="DOE Joint Genome Institute"/>
            <person name="Haridas S."/>
            <person name="Albert R."/>
            <person name="Binder M."/>
            <person name="Bloem J."/>
            <person name="Labutti K."/>
            <person name="Salamov A."/>
            <person name="Andreopoulos B."/>
            <person name="Baker S.E."/>
            <person name="Barry K."/>
            <person name="Bills G."/>
            <person name="Bluhm B.H."/>
            <person name="Cannon C."/>
            <person name="Castanera R."/>
            <person name="Culley D.E."/>
            <person name="Daum C."/>
            <person name="Ezra D."/>
            <person name="Gonzalez J.B."/>
            <person name="Henrissat B."/>
            <person name="Kuo A."/>
            <person name="Liang C."/>
            <person name="Lipzen A."/>
            <person name="Lutzoni F."/>
            <person name="Magnuson J."/>
            <person name="Mondo S."/>
            <person name="Nolan M."/>
            <person name="Ohm R."/>
            <person name="Pangilinan J."/>
            <person name="Park H.-J."/>
            <person name="Ramirez L."/>
            <person name="Alfaro M."/>
            <person name="Sun H."/>
            <person name="Tritt A."/>
            <person name="Yoshinaga Y."/>
            <person name="Zwiers L.-H."/>
            <person name="Turgeon B.G."/>
            <person name="Goodwin S.B."/>
            <person name="Spatafora J.W."/>
            <person name="Crous P.W."/>
            <person name="Grigoriev I.V."/>
        </authorList>
    </citation>
    <scope>NUCLEOTIDE SEQUENCE</scope>
    <source>
        <strain evidence="3">CBS 394.84</strain>
    </source>
</reference>
<dbReference type="GeneID" id="63854986"/>
<organism evidence="3 4">
    <name type="scientific">Cucurbitaria berberidis CBS 394.84</name>
    <dbReference type="NCBI Taxonomy" id="1168544"/>
    <lineage>
        <taxon>Eukaryota</taxon>
        <taxon>Fungi</taxon>
        <taxon>Dikarya</taxon>
        <taxon>Ascomycota</taxon>
        <taxon>Pezizomycotina</taxon>
        <taxon>Dothideomycetes</taxon>
        <taxon>Pleosporomycetidae</taxon>
        <taxon>Pleosporales</taxon>
        <taxon>Pleosporineae</taxon>
        <taxon>Cucurbitariaceae</taxon>
        <taxon>Cucurbitaria</taxon>
    </lineage>
</organism>
<feature type="transmembrane region" description="Helical" evidence="2">
    <location>
        <begin position="544"/>
        <end position="566"/>
    </location>
</feature>
<evidence type="ECO:0000313" key="4">
    <source>
        <dbReference type="Proteomes" id="UP000800039"/>
    </source>
</evidence>
<dbReference type="PANTHER" id="PTHR35041:SF3">
    <property type="entry name" value="FORMYLMETHIONINE DEFORMYLASE-LIKE PROTEIN"/>
    <property type="match status" value="1"/>
</dbReference>
<feature type="region of interest" description="Disordered" evidence="1">
    <location>
        <begin position="1"/>
        <end position="26"/>
    </location>
</feature>
<keyword evidence="4" id="KW-1185">Reference proteome</keyword>
<feature type="transmembrane region" description="Helical" evidence="2">
    <location>
        <begin position="81"/>
        <end position="103"/>
    </location>
</feature>
<dbReference type="RefSeq" id="XP_040791613.1">
    <property type="nucleotide sequence ID" value="XM_040937736.1"/>
</dbReference>
<keyword evidence="2" id="KW-1133">Transmembrane helix</keyword>
<feature type="compositionally biased region" description="Polar residues" evidence="1">
    <location>
        <begin position="1"/>
        <end position="10"/>
    </location>
</feature>
<sequence>MAPSDTNQAFLTKETPTRDENHSHGPTNRFLHRWRSSWQAPTTMVGLLCLGGALALGHHFFYRSLQGTRTPDNYSQQLNTAYGTAFAFLAKASLIGAISSAYTQHMWFDFRTKFTKISTIDSKFTALSNIFSLLDPQFLWKSKIGVILALFSWLLPLAAIVTPATLSVRTTQSSNITMLPVPKADFASFPVPVAGNALNPSLDRLSRLVSSGMQIPPVSAFIPDATYSLEFLGPSLRCSTAANNVLKNIDTVFDTIGNKTGSQPNAVYMAFSPFTPVTYSGRAWPIDDPGQVSENSKDWKTFVSLCLTGSSTVCSFIQPAIYGRPDNSTVGQGKTIDTANALWLRLGDERLACSIQRTQFNVQFDSRNPFSALKSYSYAHQGTFDATSNETRGYVVATQPLLNILSGATWFIPRFCSLSQAQMTKCTSDISYRTSRTAIHETALTAFVSSKANETYQEILNIGLKESGGVNSVMGSSSPPPEVDMLDLKLSRNLTIGAIIEEMSRNMTLSYFTDARYLSFNSTTVSVTTTKSFNVYVYNVRNLVLAYAIAVGASLLAVLAGMYVYILNGRINTTSTFSTILCATVQNRRLIDIVERAAPLYAFGKKANSLLAAPEMLEARLKYGRLIEQHGGGGQRREYEEAGGFRGAEAFGAPDQVL</sequence>
<comment type="caution">
    <text evidence="3">The sequence shown here is derived from an EMBL/GenBank/DDBJ whole genome shotgun (WGS) entry which is preliminary data.</text>
</comment>
<name>A0A9P4LBH0_9PLEO</name>
<protein>
    <submittedName>
        <fullName evidence="3">Uncharacterized protein</fullName>
    </submittedName>
</protein>